<dbReference type="CDD" id="cd00609">
    <property type="entry name" value="AAT_like"/>
    <property type="match status" value="1"/>
</dbReference>
<evidence type="ECO:0000256" key="3">
    <source>
        <dbReference type="ARBA" id="ARBA00022576"/>
    </source>
</evidence>
<keyword evidence="5" id="KW-0663">Pyridoxal phosphate</keyword>
<dbReference type="PANTHER" id="PTHR46383:SF2">
    <property type="entry name" value="AMINOTRANSFERASE"/>
    <property type="match status" value="1"/>
</dbReference>
<evidence type="ECO:0000256" key="5">
    <source>
        <dbReference type="ARBA" id="ARBA00022898"/>
    </source>
</evidence>
<dbReference type="Gene3D" id="3.90.1150.10">
    <property type="entry name" value="Aspartate Aminotransferase, domain 1"/>
    <property type="match status" value="1"/>
</dbReference>
<dbReference type="Pfam" id="PF00155">
    <property type="entry name" value="Aminotran_1_2"/>
    <property type="match status" value="1"/>
</dbReference>
<organism evidence="7">
    <name type="scientific">marine metagenome</name>
    <dbReference type="NCBI Taxonomy" id="408172"/>
    <lineage>
        <taxon>unclassified sequences</taxon>
        <taxon>metagenomes</taxon>
        <taxon>ecological metagenomes</taxon>
    </lineage>
</organism>
<evidence type="ECO:0000313" key="7">
    <source>
        <dbReference type="EMBL" id="SUZ50357.1"/>
    </source>
</evidence>
<dbReference type="InterPro" id="IPR004838">
    <property type="entry name" value="NHTrfase_class1_PyrdxlP-BS"/>
</dbReference>
<dbReference type="InterPro" id="IPR015422">
    <property type="entry name" value="PyrdxlP-dep_Trfase_small"/>
</dbReference>
<dbReference type="GO" id="GO:0008483">
    <property type="term" value="F:transaminase activity"/>
    <property type="evidence" value="ECO:0007669"/>
    <property type="project" value="UniProtKB-KW"/>
</dbReference>
<dbReference type="PANTHER" id="PTHR46383">
    <property type="entry name" value="ASPARTATE AMINOTRANSFERASE"/>
    <property type="match status" value="1"/>
</dbReference>
<comment type="cofactor">
    <cofactor evidence="1">
        <name>pyridoxal 5'-phosphate</name>
        <dbReference type="ChEBI" id="CHEBI:597326"/>
    </cofactor>
</comment>
<proteinExistence type="inferred from homology"/>
<dbReference type="EMBL" id="UINC01000166">
    <property type="protein sequence ID" value="SUZ50357.1"/>
    <property type="molecule type" value="Genomic_DNA"/>
</dbReference>
<dbReference type="InterPro" id="IPR015424">
    <property type="entry name" value="PyrdxlP-dep_Trfase"/>
</dbReference>
<evidence type="ECO:0000259" key="6">
    <source>
        <dbReference type="Pfam" id="PF00155"/>
    </source>
</evidence>
<dbReference type="Gene3D" id="3.40.640.10">
    <property type="entry name" value="Type I PLP-dependent aspartate aminotransferase-like (Major domain)"/>
    <property type="match status" value="1"/>
</dbReference>
<dbReference type="AlphaFoldDB" id="A0A381N7A0"/>
<dbReference type="GO" id="GO:0006520">
    <property type="term" value="P:amino acid metabolic process"/>
    <property type="evidence" value="ECO:0007669"/>
    <property type="project" value="InterPro"/>
</dbReference>
<evidence type="ECO:0000256" key="1">
    <source>
        <dbReference type="ARBA" id="ARBA00001933"/>
    </source>
</evidence>
<feature type="domain" description="Aminotransferase class I/classII large" evidence="6">
    <location>
        <begin position="34"/>
        <end position="375"/>
    </location>
</feature>
<keyword evidence="3" id="KW-0032">Aminotransferase</keyword>
<keyword evidence="4" id="KW-0808">Transferase</keyword>
<dbReference type="SUPFAM" id="SSF53383">
    <property type="entry name" value="PLP-dependent transferases"/>
    <property type="match status" value="1"/>
</dbReference>
<accession>A0A381N7A0</accession>
<name>A0A381N7A0_9ZZZZ</name>
<evidence type="ECO:0000256" key="2">
    <source>
        <dbReference type="ARBA" id="ARBA00007441"/>
    </source>
</evidence>
<comment type="similarity">
    <text evidence="2">Belongs to the class-I pyridoxal-phosphate-dependent aminotransferase family.</text>
</comment>
<evidence type="ECO:0000256" key="4">
    <source>
        <dbReference type="ARBA" id="ARBA00022679"/>
    </source>
</evidence>
<dbReference type="InterPro" id="IPR015421">
    <property type="entry name" value="PyrdxlP-dep_Trfase_major"/>
</dbReference>
<sequence>MISTTQTSHLDPIGSFLAMEIFSRALELENLGRDIIHMEFGEPDFSAPPDAAEAVRKSMELNAAGYTHTQGIEELRNEIVNKYAQDYGVQILPEQVLVSNGSSILLYLSIQLLAPPGSEVILTDPSYACYENVIRAAGVKPVFIKLKHAEGFQLNVDELKKLLTSKTCAIVINSPMNPTGVVFSQEVMKALADLDIPVISDEIYADLNFEDSPCSFLSFSPKTVAINGFSKYYAMTGWRLGYMITPSVWMPAAARLHQNLMISATEFVQEAGVSVLQKSASYCESMKTEFNHRRQFVLKRLCELGMDPGYTPTGAFYVIYKYHDAEKSSFDLCLEVLEKTGVAIAPGRDFGLGAEGYVRFSYSNSLENIDRALIRLAESKLLAS</sequence>
<reference evidence="7" key="1">
    <citation type="submission" date="2018-05" db="EMBL/GenBank/DDBJ databases">
        <authorList>
            <person name="Lanie J.A."/>
            <person name="Ng W.-L."/>
            <person name="Kazmierczak K.M."/>
            <person name="Andrzejewski T.M."/>
            <person name="Davidsen T.M."/>
            <person name="Wayne K.J."/>
            <person name="Tettelin H."/>
            <person name="Glass J.I."/>
            <person name="Rusch D."/>
            <person name="Podicherti R."/>
            <person name="Tsui H.-C.T."/>
            <person name="Winkler M.E."/>
        </authorList>
    </citation>
    <scope>NUCLEOTIDE SEQUENCE</scope>
</reference>
<dbReference type="PROSITE" id="PS00105">
    <property type="entry name" value="AA_TRANSFER_CLASS_1"/>
    <property type="match status" value="1"/>
</dbReference>
<protein>
    <recommendedName>
        <fullName evidence="6">Aminotransferase class I/classII large domain-containing protein</fullName>
    </recommendedName>
</protein>
<dbReference type="InterPro" id="IPR050596">
    <property type="entry name" value="AspAT/PAT-like"/>
</dbReference>
<dbReference type="InterPro" id="IPR004839">
    <property type="entry name" value="Aminotransferase_I/II_large"/>
</dbReference>
<dbReference type="GO" id="GO:0030170">
    <property type="term" value="F:pyridoxal phosphate binding"/>
    <property type="evidence" value="ECO:0007669"/>
    <property type="project" value="InterPro"/>
</dbReference>
<gene>
    <name evidence="7" type="ORF">METZ01_LOCUS3211</name>
</gene>